<keyword evidence="3" id="KW-1185">Reference proteome</keyword>
<dbReference type="InterPro" id="IPR046866">
    <property type="entry name" value="FapA_N"/>
</dbReference>
<feature type="domain" description="Flagellar Assembly Protein A N-terminal region" evidence="1">
    <location>
        <begin position="51"/>
        <end position="221"/>
    </location>
</feature>
<dbReference type="EMBL" id="JAUBDH010000012">
    <property type="protein sequence ID" value="MDW0111330.1"/>
    <property type="molecule type" value="Genomic_DNA"/>
</dbReference>
<dbReference type="Pfam" id="PF20250">
    <property type="entry name" value="FapA_N"/>
    <property type="match status" value="1"/>
</dbReference>
<dbReference type="PANTHER" id="PTHR38032">
    <property type="entry name" value="POLYMERASE-RELATED"/>
    <property type="match status" value="1"/>
</dbReference>
<sequence length="502" mass="55230">MQTKKIGFDLKSFDRITKMLPRLKILSFPNLRRTLSVVGSDVEIASYLSEIEIVVAADNMKAVVEINLTDEELDTKKSELPKLLNEALHNKNIVYGIRSVQLDNMKFGQAIVIAEGKVPGNGNDAIITYIEMPERRPIIREDGNADYYEMNFVTPVEKGDWLGEKIPPQEGTSGIDIFGNEIKGKKGLDKKLFYDRKSIEEVDEDGKIILRALHGGVLEFVNEVVSVGHQLFIDGDVGPETGSITFDGTVVITGTVLAGYSVNALNDISIEAAEAVTNAREIRSENGDIYIKGGVFGGGKTIIAAKETIYIKHANDCSIFAKRVHAGLYLLGSDVIADYIEVDPHKGRIIGGKTEATYRITCATAGNRHERNTILFAKGIDKEGIHLEVQQMAKSFKNLQNQIVQLETVIAPLDKQSTSLIGTKRDAYDKIQETLKKNRNELLVLDQAIQTHLEVMKTAKSPEIEITKSANPGVFLQIGTKSSVITSETKGVFELVDGVLNI</sequence>
<accession>A0ABU4G2Y6</accession>
<evidence type="ECO:0000313" key="2">
    <source>
        <dbReference type="EMBL" id="MDW0111330.1"/>
    </source>
</evidence>
<evidence type="ECO:0000259" key="1">
    <source>
        <dbReference type="Pfam" id="PF20250"/>
    </source>
</evidence>
<dbReference type="RefSeq" id="WP_317936979.1">
    <property type="nucleotide sequence ID" value="NZ_JAUBDH010000012.1"/>
</dbReference>
<dbReference type="PANTHER" id="PTHR38032:SF1">
    <property type="entry name" value="RNA-BINDING PROTEIN KHPB N-TERMINAL DOMAIN-CONTAINING PROTEIN"/>
    <property type="match status" value="1"/>
</dbReference>
<name>A0ABU4G2Y6_9BACL</name>
<dbReference type="InterPro" id="IPR005646">
    <property type="entry name" value="FapA"/>
</dbReference>
<dbReference type="InterPro" id="IPR046865">
    <property type="entry name" value="FapA_b_solenoid"/>
</dbReference>
<comment type="caution">
    <text evidence="2">The sequence shown here is derived from an EMBL/GenBank/DDBJ whole genome shotgun (WGS) entry which is preliminary data.</text>
</comment>
<evidence type="ECO:0000313" key="3">
    <source>
        <dbReference type="Proteomes" id="UP001280629"/>
    </source>
</evidence>
<reference evidence="2 3" key="1">
    <citation type="submission" date="2023-06" db="EMBL/GenBank/DDBJ databases">
        <title>Sporosarcina sp. nov., isolated from Korean traditional fermented seafood 'Jeotgal'.</title>
        <authorList>
            <person name="Yang A.-I."/>
            <person name="Shin N.-R."/>
        </authorList>
    </citation>
    <scope>NUCLEOTIDE SEQUENCE [LARGE SCALE GENOMIC DNA]</scope>
    <source>
        <strain evidence="2 3">KCTC3840</strain>
    </source>
</reference>
<organism evidence="2 3">
    <name type="scientific">Sporosarcina aquimarina</name>
    <dbReference type="NCBI Taxonomy" id="114975"/>
    <lineage>
        <taxon>Bacteria</taxon>
        <taxon>Bacillati</taxon>
        <taxon>Bacillota</taxon>
        <taxon>Bacilli</taxon>
        <taxon>Bacillales</taxon>
        <taxon>Caryophanaceae</taxon>
        <taxon>Sporosarcina</taxon>
    </lineage>
</organism>
<dbReference type="Pfam" id="PF03961">
    <property type="entry name" value="FapA"/>
    <property type="match status" value="1"/>
</dbReference>
<proteinExistence type="predicted"/>
<protein>
    <submittedName>
        <fullName evidence="2">FapA family protein</fullName>
    </submittedName>
</protein>
<dbReference type="Proteomes" id="UP001280629">
    <property type="component" value="Unassembled WGS sequence"/>
</dbReference>
<gene>
    <name evidence="2" type="ORF">QT716_14995</name>
</gene>